<proteinExistence type="inferred from homology"/>
<dbReference type="Proteomes" id="UP000030746">
    <property type="component" value="Unassembled WGS sequence"/>
</dbReference>
<dbReference type="OMA" id="FEGYLHK"/>
<dbReference type="Pfam" id="PF00685">
    <property type="entry name" value="Sulfotransfer_1"/>
    <property type="match status" value="1"/>
</dbReference>
<dbReference type="AlphaFoldDB" id="V4B6H2"/>
<keyword evidence="2" id="KW-0808">Transferase</keyword>
<comment type="similarity">
    <text evidence="1">Belongs to the sulfotransferase 1 family.</text>
</comment>
<dbReference type="GeneID" id="20234171"/>
<evidence type="ECO:0000256" key="1">
    <source>
        <dbReference type="ARBA" id="ARBA00005771"/>
    </source>
</evidence>
<dbReference type="CTD" id="20234171"/>
<dbReference type="HOGENOM" id="CLU_027239_1_2_1"/>
<dbReference type="SUPFAM" id="SSF52540">
    <property type="entry name" value="P-loop containing nucleoside triphosphate hydrolases"/>
    <property type="match status" value="1"/>
</dbReference>
<dbReference type="Gene3D" id="3.40.50.300">
    <property type="entry name" value="P-loop containing nucleotide triphosphate hydrolases"/>
    <property type="match status" value="1"/>
</dbReference>
<dbReference type="OrthoDB" id="205623at2759"/>
<dbReference type="InterPro" id="IPR000863">
    <property type="entry name" value="Sulfotransferase_dom"/>
</dbReference>
<dbReference type="KEGG" id="lgi:LOTGIDRAFT_139283"/>
<keyword evidence="5" id="KW-1185">Reference proteome</keyword>
<protein>
    <recommendedName>
        <fullName evidence="3">Sulfotransferase domain-containing protein</fullName>
    </recommendedName>
</protein>
<reference evidence="4 5" key="1">
    <citation type="journal article" date="2013" name="Nature">
        <title>Insights into bilaterian evolution from three spiralian genomes.</title>
        <authorList>
            <person name="Simakov O."/>
            <person name="Marletaz F."/>
            <person name="Cho S.J."/>
            <person name="Edsinger-Gonzales E."/>
            <person name="Havlak P."/>
            <person name="Hellsten U."/>
            <person name="Kuo D.H."/>
            <person name="Larsson T."/>
            <person name="Lv J."/>
            <person name="Arendt D."/>
            <person name="Savage R."/>
            <person name="Osoegawa K."/>
            <person name="de Jong P."/>
            <person name="Grimwood J."/>
            <person name="Chapman J.A."/>
            <person name="Shapiro H."/>
            <person name="Aerts A."/>
            <person name="Otillar R.P."/>
            <person name="Terry A.Y."/>
            <person name="Boore J.L."/>
            <person name="Grigoriev I.V."/>
            <person name="Lindberg D.R."/>
            <person name="Seaver E.C."/>
            <person name="Weisblat D.A."/>
            <person name="Putnam N.H."/>
            <person name="Rokhsar D.S."/>
        </authorList>
    </citation>
    <scope>NUCLEOTIDE SEQUENCE [LARGE SCALE GENOMIC DNA]</scope>
</reference>
<evidence type="ECO:0000313" key="4">
    <source>
        <dbReference type="EMBL" id="ESP01667.1"/>
    </source>
</evidence>
<evidence type="ECO:0000259" key="3">
    <source>
        <dbReference type="Pfam" id="PF00685"/>
    </source>
</evidence>
<dbReference type="EMBL" id="KB200430">
    <property type="protein sequence ID" value="ESP01667.1"/>
    <property type="molecule type" value="Genomic_DNA"/>
</dbReference>
<name>V4B6H2_LOTGI</name>
<accession>V4B6H2</accession>
<dbReference type="PANTHER" id="PTHR11783">
    <property type="entry name" value="SULFOTRANSFERASE SULT"/>
    <property type="match status" value="1"/>
</dbReference>
<feature type="domain" description="Sulfotransferase" evidence="3">
    <location>
        <begin position="42"/>
        <end position="276"/>
    </location>
</feature>
<dbReference type="InterPro" id="IPR027417">
    <property type="entry name" value="P-loop_NTPase"/>
</dbReference>
<dbReference type="GO" id="GO:0008146">
    <property type="term" value="F:sulfotransferase activity"/>
    <property type="evidence" value="ECO:0007669"/>
    <property type="project" value="InterPro"/>
</dbReference>
<gene>
    <name evidence="4" type="ORF">LOTGIDRAFT_139283</name>
</gene>
<organism evidence="4 5">
    <name type="scientific">Lottia gigantea</name>
    <name type="common">Giant owl limpet</name>
    <dbReference type="NCBI Taxonomy" id="225164"/>
    <lineage>
        <taxon>Eukaryota</taxon>
        <taxon>Metazoa</taxon>
        <taxon>Spiralia</taxon>
        <taxon>Lophotrochozoa</taxon>
        <taxon>Mollusca</taxon>
        <taxon>Gastropoda</taxon>
        <taxon>Patellogastropoda</taxon>
        <taxon>Lottioidea</taxon>
        <taxon>Lottiidae</taxon>
        <taxon>Lottia</taxon>
    </lineage>
</organism>
<dbReference type="RefSeq" id="XP_009047653.1">
    <property type="nucleotide sequence ID" value="XM_009049405.1"/>
</dbReference>
<evidence type="ECO:0000313" key="5">
    <source>
        <dbReference type="Proteomes" id="UP000030746"/>
    </source>
</evidence>
<sequence>MSVFKVVDTKGRFFTTIEKDGCRFPNKNLRSVQNFTNFKLRKDDVLICAYMKSGTHWLWEICRMLVAGTTEVKIVEKESQMIELANHDDLDKDPSPRFINTHARFDLLPNDFWKFRNKIIYIRRNPKAVAVSFYNHTKTVYEYDGEWNDFFKLFVDGVVDNGSWFEYVLQWERIIKHSTEDRILDIAYEDVKEDPLREIRRICEFLEITTSEDLMKDIIDHCDFKKLKKRKENFSITKDGNLSLYRKGWFPDWKNWFTVAQNEYFDEVYKRRMIGSKLQFKYQ</sequence>
<evidence type="ECO:0000256" key="2">
    <source>
        <dbReference type="ARBA" id="ARBA00022679"/>
    </source>
</evidence>